<name>A0A816KYR6_BRANA</name>
<proteinExistence type="predicted"/>
<organism evidence="1">
    <name type="scientific">Brassica napus</name>
    <name type="common">Rape</name>
    <dbReference type="NCBI Taxonomy" id="3708"/>
    <lineage>
        <taxon>Eukaryota</taxon>
        <taxon>Viridiplantae</taxon>
        <taxon>Streptophyta</taxon>
        <taxon>Embryophyta</taxon>
        <taxon>Tracheophyta</taxon>
        <taxon>Spermatophyta</taxon>
        <taxon>Magnoliopsida</taxon>
        <taxon>eudicotyledons</taxon>
        <taxon>Gunneridae</taxon>
        <taxon>Pentapetalae</taxon>
        <taxon>rosids</taxon>
        <taxon>malvids</taxon>
        <taxon>Brassicales</taxon>
        <taxon>Brassicaceae</taxon>
        <taxon>Brassiceae</taxon>
        <taxon>Brassica</taxon>
    </lineage>
</organism>
<dbReference type="Proteomes" id="UP001295469">
    <property type="component" value="Chromosome C05"/>
</dbReference>
<evidence type="ECO:0000313" key="1">
    <source>
        <dbReference type="EMBL" id="CAF1928904.1"/>
    </source>
</evidence>
<reference evidence="1" key="1">
    <citation type="submission" date="2021-01" db="EMBL/GenBank/DDBJ databases">
        <authorList>
            <consortium name="Genoscope - CEA"/>
            <person name="William W."/>
        </authorList>
    </citation>
    <scope>NUCLEOTIDE SEQUENCE</scope>
</reference>
<sequence>MEGDLRFVLCLCRRCFFMEGDLRFFMEVSCRLWWWMRDGRCRGGGCESEVEGVKRRRWLWIFVMVDAMVVDLDIEVEDMRRRKWWFSFV</sequence>
<dbReference type="EMBL" id="HG994369">
    <property type="protein sequence ID" value="CAF1928904.1"/>
    <property type="molecule type" value="Genomic_DNA"/>
</dbReference>
<dbReference type="AlphaFoldDB" id="A0A816KYR6"/>
<feature type="non-terminal residue" evidence="1">
    <location>
        <position position="1"/>
    </location>
</feature>
<gene>
    <name evidence="1" type="ORF">DARMORV10_C05P29630.1</name>
</gene>
<accession>A0A816KYR6</accession>
<protein>
    <submittedName>
        <fullName evidence="1">(rape) hypothetical protein</fullName>
    </submittedName>
</protein>